<sequence length="63" mass="7079">FIVARYPTKLCEAVTDIIKLGVTCSIESPKERMEMVPVVKELQAIKNKEILGEFVDVRSGLKD</sequence>
<protein>
    <submittedName>
        <fullName evidence="1">Uncharacterized protein</fullName>
    </submittedName>
</protein>
<dbReference type="EMBL" id="JAJJMA010323698">
    <property type="protein sequence ID" value="MCL7050101.1"/>
    <property type="molecule type" value="Genomic_DNA"/>
</dbReference>
<evidence type="ECO:0000313" key="2">
    <source>
        <dbReference type="Proteomes" id="UP001177140"/>
    </source>
</evidence>
<keyword evidence="2" id="KW-1185">Reference proteome</keyword>
<name>A0AA42B4H6_PAPNU</name>
<comment type="caution">
    <text evidence="1">The sequence shown here is derived from an EMBL/GenBank/DDBJ whole genome shotgun (WGS) entry which is preliminary data.</text>
</comment>
<dbReference type="Proteomes" id="UP001177140">
    <property type="component" value="Unassembled WGS sequence"/>
</dbReference>
<dbReference type="AlphaFoldDB" id="A0AA42B4H6"/>
<reference evidence="1" key="1">
    <citation type="submission" date="2022-03" db="EMBL/GenBank/DDBJ databases">
        <title>A functionally conserved STORR gene fusion in Papaver species that diverged 16.8 million years ago.</title>
        <authorList>
            <person name="Catania T."/>
        </authorList>
    </citation>
    <scope>NUCLEOTIDE SEQUENCE</scope>
    <source>
        <strain evidence="1">S-191538</strain>
    </source>
</reference>
<accession>A0AA42B4H6</accession>
<evidence type="ECO:0000313" key="1">
    <source>
        <dbReference type="EMBL" id="MCL7050101.1"/>
    </source>
</evidence>
<feature type="non-terminal residue" evidence="1">
    <location>
        <position position="1"/>
    </location>
</feature>
<organism evidence="1 2">
    <name type="scientific">Papaver nudicaule</name>
    <name type="common">Iceland poppy</name>
    <dbReference type="NCBI Taxonomy" id="74823"/>
    <lineage>
        <taxon>Eukaryota</taxon>
        <taxon>Viridiplantae</taxon>
        <taxon>Streptophyta</taxon>
        <taxon>Embryophyta</taxon>
        <taxon>Tracheophyta</taxon>
        <taxon>Spermatophyta</taxon>
        <taxon>Magnoliopsida</taxon>
        <taxon>Ranunculales</taxon>
        <taxon>Papaveraceae</taxon>
        <taxon>Papaveroideae</taxon>
        <taxon>Papaver</taxon>
    </lineage>
</organism>
<gene>
    <name evidence="1" type="ORF">MKW94_028722</name>
</gene>
<proteinExistence type="predicted"/>